<evidence type="ECO:0000313" key="2">
    <source>
        <dbReference type="EMBL" id="AUB82163.1"/>
    </source>
</evidence>
<protein>
    <recommendedName>
        <fullName evidence="1">DUF4143 domain-containing protein</fullName>
    </recommendedName>
</protein>
<dbReference type="PANTHER" id="PTHR43566:SF2">
    <property type="entry name" value="DUF4143 DOMAIN-CONTAINING PROTEIN"/>
    <property type="match status" value="1"/>
</dbReference>
<evidence type="ECO:0000259" key="1">
    <source>
        <dbReference type="Pfam" id="PF13635"/>
    </source>
</evidence>
<keyword evidence="3" id="KW-1185">Reference proteome</keyword>
<proteinExistence type="predicted"/>
<name>A0A2K8U9B8_9GAMM</name>
<dbReference type="PANTHER" id="PTHR43566">
    <property type="entry name" value="CONSERVED PROTEIN"/>
    <property type="match status" value="1"/>
</dbReference>
<feature type="domain" description="DUF4143" evidence="1">
    <location>
        <begin position="1"/>
        <end position="71"/>
    </location>
</feature>
<dbReference type="EMBL" id="CP020370">
    <property type="protein sequence ID" value="AUB82163.1"/>
    <property type="molecule type" value="Genomic_DNA"/>
</dbReference>
<organism evidence="2 3">
    <name type="scientific">Candidatus Thiodictyon syntrophicum</name>
    <dbReference type="NCBI Taxonomy" id="1166950"/>
    <lineage>
        <taxon>Bacteria</taxon>
        <taxon>Pseudomonadati</taxon>
        <taxon>Pseudomonadota</taxon>
        <taxon>Gammaproteobacteria</taxon>
        <taxon>Chromatiales</taxon>
        <taxon>Chromatiaceae</taxon>
        <taxon>Thiodictyon</taxon>
    </lineage>
</organism>
<evidence type="ECO:0000313" key="3">
    <source>
        <dbReference type="Proteomes" id="UP000232638"/>
    </source>
</evidence>
<dbReference type="InterPro" id="IPR025420">
    <property type="entry name" value="DUF4143"/>
</dbReference>
<sequence length="126" mass="13751">MVHTLLRLDDLDDLLGHPVCGASWEGFVIETLLRAAPERSQPSFYRTATGAEVDLVLELPGNRLWAIEIKRGLAPKVEPGLRTALADLNPDRAFLVYAGQERYPKGDGIEAIGVGELAQELTALDD</sequence>
<reference evidence="2 3" key="1">
    <citation type="submission" date="2017-03" db="EMBL/GenBank/DDBJ databases">
        <title>Complete genome sequence of Candidatus 'Thiodictyon syntrophicum' sp. nov. strain Cad16T, a photolithoautotroph purple sulfur bacterium isolated from an alpine meromictic lake.</title>
        <authorList>
            <person name="Luedin S.M."/>
            <person name="Pothier J.F."/>
            <person name="Danza F."/>
            <person name="Storelli N."/>
            <person name="Wittwer M."/>
            <person name="Tonolla M."/>
        </authorList>
    </citation>
    <scope>NUCLEOTIDE SEQUENCE [LARGE SCALE GENOMIC DNA]</scope>
    <source>
        <strain evidence="2 3">Cad16T</strain>
    </source>
</reference>
<gene>
    <name evidence="2" type="ORF">THSYN_15215</name>
</gene>
<dbReference type="KEGG" id="tsy:THSYN_15215"/>
<dbReference type="OrthoDB" id="9771844at2"/>
<dbReference type="Pfam" id="PF13635">
    <property type="entry name" value="DUF4143"/>
    <property type="match status" value="1"/>
</dbReference>
<dbReference type="AlphaFoldDB" id="A0A2K8U9B8"/>
<dbReference type="Proteomes" id="UP000232638">
    <property type="component" value="Chromosome"/>
</dbReference>
<accession>A0A2K8U9B8</accession>